<proteinExistence type="predicted"/>
<keyword evidence="2" id="KW-0812">Transmembrane</keyword>
<dbReference type="EMBL" id="PVTF01000013">
    <property type="protein sequence ID" value="PRY35657.1"/>
    <property type="molecule type" value="Genomic_DNA"/>
</dbReference>
<evidence type="ECO:0000313" key="3">
    <source>
        <dbReference type="EMBL" id="PRY35657.1"/>
    </source>
</evidence>
<gene>
    <name evidence="3" type="ORF">CLV43_11384</name>
</gene>
<reference evidence="3 4" key="1">
    <citation type="submission" date="2018-03" db="EMBL/GenBank/DDBJ databases">
        <title>Genomic Encyclopedia of Archaeal and Bacterial Type Strains, Phase II (KMG-II): from individual species to whole genera.</title>
        <authorList>
            <person name="Goeker M."/>
        </authorList>
    </citation>
    <scope>NUCLEOTIDE SEQUENCE [LARGE SCALE GENOMIC DNA]</scope>
    <source>
        <strain evidence="3 4">DSM 44720</strain>
    </source>
</reference>
<keyword evidence="2" id="KW-0472">Membrane</keyword>
<evidence type="ECO:0000256" key="1">
    <source>
        <dbReference type="SAM" id="MobiDB-lite"/>
    </source>
</evidence>
<evidence type="ECO:0000256" key="2">
    <source>
        <dbReference type="SAM" id="Phobius"/>
    </source>
</evidence>
<evidence type="ECO:0000313" key="4">
    <source>
        <dbReference type="Proteomes" id="UP000239494"/>
    </source>
</evidence>
<feature type="transmembrane region" description="Helical" evidence="2">
    <location>
        <begin position="43"/>
        <end position="62"/>
    </location>
</feature>
<protein>
    <submittedName>
        <fullName evidence="3">Uncharacterized protein</fullName>
    </submittedName>
</protein>
<keyword evidence="2" id="KW-1133">Transmembrane helix</keyword>
<feature type="compositionally biased region" description="Polar residues" evidence="1">
    <location>
        <begin position="105"/>
        <end position="123"/>
    </location>
</feature>
<sequence>MNEQELTSALRDVMVASSPPPPMDTGAAVAAGRKAQRQRRATWGGAVAGLAVVGIAVGATYLPSLTGGQLQVAGPGKGTDVQVPLTGDKAANAPGTAVGQPAAGSGSTETSWPDGQTDRTATNGPRADKSAGLMAGLRAALPQGLQGVDSLQDATSRTQSQFDKYTDTGGQVWEYLASTPVVATGGEKTGAVHLQITTAGNDLPADPCATTLSWGAKGSCAVVDVNGVQVGVLTSDGTGDQKGFDQLVAYRYADGTVVLVAQAKAFGGSKLPALDALPLSTDQLTALATDPRFHLD</sequence>
<dbReference type="OrthoDB" id="3821205at2"/>
<keyword evidence="4" id="KW-1185">Reference proteome</keyword>
<name>A0A2T0SQG6_9PSEU</name>
<comment type="caution">
    <text evidence="3">The sequence shown here is derived from an EMBL/GenBank/DDBJ whole genome shotgun (WGS) entry which is preliminary data.</text>
</comment>
<organism evidence="3 4">
    <name type="scientific">Umezawaea tangerina</name>
    <dbReference type="NCBI Taxonomy" id="84725"/>
    <lineage>
        <taxon>Bacteria</taxon>
        <taxon>Bacillati</taxon>
        <taxon>Actinomycetota</taxon>
        <taxon>Actinomycetes</taxon>
        <taxon>Pseudonocardiales</taxon>
        <taxon>Pseudonocardiaceae</taxon>
        <taxon>Umezawaea</taxon>
    </lineage>
</organism>
<dbReference type="Proteomes" id="UP000239494">
    <property type="component" value="Unassembled WGS sequence"/>
</dbReference>
<dbReference type="AlphaFoldDB" id="A0A2T0SQG6"/>
<dbReference type="RefSeq" id="WP_106193191.1">
    <property type="nucleotide sequence ID" value="NZ_PVTF01000013.1"/>
</dbReference>
<accession>A0A2T0SQG6</accession>
<feature type="region of interest" description="Disordered" evidence="1">
    <location>
        <begin position="87"/>
        <end position="129"/>
    </location>
</feature>